<dbReference type="InterPro" id="IPR000014">
    <property type="entry name" value="PAS"/>
</dbReference>
<dbReference type="InterPro" id="IPR029787">
    <property type="entry name" value="Nucleotide_cyclase"/>
</dbReference>
<evidence type="ECO:0000256" key="8">
    <source>
        <dbReference type="ARBA" id="ARBA00023136"/>
    </source>
</evidence>
<dbReference type="PROSITE" id="PS50887">
    <property type="entry name" value="GGDEF"/>
    <property type="match status" value="1"/>
</dbReference>
<evidence type="ECO:0000256" key="7">
    <source>
        <dbReference type="ARBA" id="ARBA00022989"/>
    </source>
</evidence>
<evidence type="ECO:0000256" key="3">
    <source>
        <dbReference type="ARBA" id="ARBA00012282"/>
    </source>
</evidence>
<feature type="transmembrane region" description="Helical" evidence="10">
    <location>
        <begin position="39"/>
        <end position="60"/>
    </location>
</feature>
<protein>
    <recommendedName>
        <fullName evidence="3">cyclic-guanylate-specific phosphodiesterase</fullName>
        <ecNumber evidence="3">3.1.4.52</ecNumber>
    </recommendedName>
</protein>
<dbReference type="Gene3D" id="3.20.20.450">
    <property type="entry name" value="EAL domain"/>
    <property type="match status" value="1"/>
</dbReference>
<dbReference type="NCBIfam" id="TIGR00254">
    <property type="entry name" value="GGDEF"/>
    <property type="match status" value="1"/>
</dbReference>
<dbReference type="AlphaFoldDB" id="A0A8J7K035"/>
<dbReference type="InterPro" id="IPR035919">
    <property type="entry name" value="EAL_sf"/>
</dbReference>
<keyword evidence="16" id="KW-1185">Reference proteome</keyword>
<dbReference type="InterPro" id="IPR035965">
    <property type="entry name" value="PAS-like_dom_sf"/>
</dbReference>
<name>A0A8J7K035_9GAMM</name>
<feature type="transmembrane region" description="Helical" evidence="10">
    <location>
        <begin position="72"/>
        <end position="98"/>
    </location>
</feature>
<dbReference type="SUPFAM" id="SSF141868">
    <property type="entry name" value="EAL domain-like"/>
    <property type="match status" value="1"/>
</dbReference>
<dbReference type="RefSeq" id="WP_193954138.1">
    <property type="nucleotide sequence ID" value="NZ_JADEYS010000015.1"/>
</dbReference>
<feature type="transmembrane region" description="Helical" evidence="10">
    <location>
        <begin position="136"/>
        <end position="156"/>
    </location>
</feature>
<dbReference type="PANTHER" id="PTHR44757">
    <property type="entry name" value="DIGUANYLATE CYCLASE DGCP"/>
    <property type="match status" value="1"/>
</dbReference>
<evidence type="ECO:0000256" key="6">
    <source>
        <dbReference type="ARBA" id="ARBA00022692"/>
    </source>
</evidence>
<dbReference type="SMART" id="SM00086">
    <property type="entry name" value="PAC"/>
    <property type="match status" value="1"/>
</dbReference>
<evidence type="ECO:0000259" key="13">
    <source>
        <dbReference type="PROSITE" id="PS50883"/>
    </source>
</evidence>
<evidence type="ECO:0000256" key="5">
    <source>
        <dbReference type="ARBA" id="ARBA00022636"/>
    </source>
</evidence>
<dbReference type="SUPFAM" id="SSF55785">
    <property type="entry name" value="PYP-like sensor domain (PAS domain)"/>
    <property type="match status" value="2"/>
</dbReference>
<keyword evidence="8 10" id="KW-0472">Membrane</keyword>
<evidence type="ECO:0000256" key="10">
    <source>
        <dbReference type="SAM" id="Phobius"/>
    </source>
</evidence>
<dbReference type="InterPro" id="IPR011620">
    <property type="entry name" value="Sig_transdc_His_kinase_LytS_TM"/>
</dbReference>
<dbReference type="GO" id="GO:0005886">
    <property type="term" value="C:plasma membrane"/>
    <property type="evidence" value="ECO:0007669"/>
    <property type="project" value="UniProtKB-SubCell"/>
</dbReference>
<feature type="transmembrane region" description="Helical" evidence="10">
    <location>
        <begin position="168"/>
        <end position="188"/>
    </location>
</feature>
<keyword evidence="5" id="KW-0973">c-di-GMP</keyword>
<evidence type="ECO:0000256" key="4">
    <source>
        <dbReference type="ARBA" id="ARBA00022475"/>
    </source>
</evidence>
<dbReference type="InterPro" id="IPR001610">
    <property type="entry name" value="PAC"/>
</dbReference>
<dbReference type="InterPro" id="IPR000160">
    <property type="entry name" value="GGDEF_dom"/>
</dbReference>
<dbReference type="SMART" id="SM00267">
    <property type="entry name" value="GGDEF"/>
    <property type="match status" value="1"/>
</dbReference>
<keyword evidence="7 10" id="KW-1133">Transmembrane helix</keyword>
<keyword evidence="4" id="KW-1003">Cell membrane</keyword>
<dbReference type="NCBIfam" id="TIGR00229">
    <property type="entry name" value="sensory_box"/>
    <property type="match status" value="1"/>
</dbReference>
<gene>
    <name evidence="15" type="ORF">IOQ59_14680</name>
</gene>
<keyword evidence="6 10" id="KW-0812">Transmembrane</keyword>
<evidence type="ECO:0000313" key="15">
    <source>
        <dbReference type="EMBL" id="MBE9398504.1"/>
    </source>
</evidence>
<comment type="caution">
    <text evidence="15">The sequence shown here is derived from an EMBL/GenBank/DDBJ whole genome shotgun (WGS) entry which is preliminary data.</text>
</comment>
<feature type="transmembrane region" description="Helical" evidence="10">
    <location>
        <begin position="104"/>
        <end position="124"/>
    </location>
</feature>
<dbReference type="Pfam" id="PF13426">
    <property type="entry name" value="PAS_9"/>
    <property type="match status" value="1"/>
</dbReference>
<evidence type="ECO:0000259" key="11">
    <source>
        <dbReference type="PROSITE" id="PS50112"/>
    </source>
</evidence>
<dbReference type="FunFam" id="3.20.20.450:FF:000001">
    <property type="entry name" value="Cyclic di-GMP phosphodiesterase yahA"/>
    <property type="match status" value="1"/>
</dbReference>
<evidence type="ECO:0000313" key="16">
    <source>
        <dbReference type="Proteomes" id="UP000640333"/>
    </source>
</evidence>
<feature type="transmembrane region" description="Helical" evidence="10">
    <location>
        <begin position="7"/>
        <end position="27"/>
    </location>
</feature>
<feature type="domain" description="PAS" evidence="11">
    <location>
        <begin position="328"/>
        <end position="375"/>
    </location>
</feature>
<dbReference type="SMART" id="SM00052">
    <property type="entry name" value="EAL"/>
    <property type="match status" value="1"/>
</dbReference>
<comment type="subcellular location">
    <subcellularLocation>
        <location evidence="2">Cell membrane</location>
        <topology evidence="2">Multi-pass membrane protein</topology>
    </subcellularLocation>
</comment>
<dbReference type="Pfam" id="PF00563">
    <property type="entry name" value="EAL"/>
    <property type="match status" value="1"/>
</dbReference>
<proteinExistence type="predicted"/>
<dbReference type="GO" id="GO:0000155">
    <property type="term" value="F:phosphorelay sensor kinase activity"/>
    <property type="evidence" value="ECO:0007669"/>
    <property type="project" value="InterPro"/>
</dbReference>
<sequence length="892" mass="100267">MMYESPYFALANNAALLLAMGAIYDALVLSSRARIPYKSLIGGIALGLIAIAIMATPMMVDEGVIIDSRSVLLSATGLFFGSIPTAIAVLFSVLFRLYEGGQGTLAGIVFILTSAGLGLLWRRLRKQSDQPLKWPELYLFGLVVHFSMLMVMGIFLPDPIAYKVTTTVAYPVLLIYPVVTVLLCMGLGHQQQRKKTEKALRVSESINRRTVDQLQTTLQAIPDQLFEIDIDGHYYDCRSMDYQDDLSRDGLLLSQHIEQIMPAEACSTLLSALKEAEQNGHAHGTQITLSGKDGQRCFELSIARRHTLVGQSPRFVVLSRDISDRKEAEQELHIAATAFNSQEGMIITDTSHRILRVNNAFTQVTGYSAAEVIDKKPSILSSGRHDADFYTNMMEELNTHKYWQGEIWNKRKNGEVYPEWLTITAVTDDHAQVTNYVAAFTDITQRKQAEADIHTLAFYDSLTGLPNRRLLLDRLEQSLLLRKRRHQLGALMFIDLDNFKTLNDTQGHDIGDCLLIEVAHRLRHSVREVDTVARLGGDEFIIILEDLNADYNQAALDAEQIAEKIVQTLNQPYPLKNSEYHGTASIGLSLFDHRDKNAKDLLKRADVAMYQAKESGRNTLRFFDPKIQQELYLQAEMESELRRAIADEQLVLYYQAQTYLGKITGAEVLLRWIHPEKGLVPPGKFIPLAEQCGLIIPLGNWVLETACRQLAAWADHPELSKVTLSVNVSAHQFSMIDFVANVERVLRETGAEGKLLKFELTESAVLIDVDSTADKMMQLKDLGINFSIDDFGTGYSSLFHLKHLPVDQLKIDRSFVRDINEDPDDLAIVQAIIAMAHNLGISVIAEGVETEAQKRCLEKRQCRHFQGFLFSQPLPLDQFENCDIDIFNYETA</sequence>
<comment type="catalytic activity">
    <reaction evidence="9">
        <text>3',3'-c-di-GMP + H2O = 5'-phosphoguanylyl(3'-&gt;5')guanosine + H(+)</text>
        <dbReference type="Rhea" id="RHEA:24902"/>
        <dbReference type="ChEBI" id="CHEBI:15377"/>
        <dbReference type="ChEBI" id="CHEBI:15378"/>
        <dbReference type="ChEBI" id="CHEBI:58754"/>
        <dbReference type="ChEBI" id="CHEBI:58805"/>
        <dbReference type="EC" id="3.1.4.52"/>
    </reaction>
    <physiologicalReaction direction="left-to-right" evidence="9">
        <dbReference type="Rhea" id="RHEA:24903"/>
    </physiologicalReaction>
</comment>
<dbReference type="FunFam" id="3.30.70.270:FF:000001">
    <property type="entry name" value="Diguanylate cyclase domain protein"/>
    <property type="match status" value="1"/>
</dbReference>
<evidence type="ECO:0000256" key="9">
    <source>
        <dbReference type="ARBA" id="ARBA00051114"/>
    </source>
</evidence>
<feature type="domain" description="PAC" evidence="12">
    <location>
        <begin position="283"/>
        <end position="334"/>
    </location>
</feature>
<evidence type="ECO:0000256" key="1">
    <source>
        <dbReference type="ARBA" id="ARBA00001946"/>
    </source>
</evidence>
<evidence type="ECO:0000256" key="2">
    <source>
        <dbReference type="ARBA" id="ARBA00004651"/>
    </source>
</evidence>
<dbReference type="InterPro" id="IPR000700">
    <property type="entry name" value="PAS-assoc_C"/>
</dbReference>
<dbReference type="PROSITE" id="PS50113">
    <property type="entry name" value="PAC"/>
    <property type="match status" value="2"/>
</dbReference>
<feature type="domain" description="EAL" evidence="13">
    <location>
        <begin position="634"/>
        <end position="887"/>
    </location>
</feature>
<dbReference type="SMART" id="SM00091">
    <property type="entry name" value="PAS"/>
    <property type="match status" value="1"/>
</dbReference>
<accession>A0A8J7K035</accession>
<dbReference type="InterPro" id="IPR043128">
    <property type="entry name" value="Rev_trsase/Diguanyl_cyclase"/>
</dbReference>
<dbReference type="PROSITE" id="PS50883">
    <property type="entry name" value="EAL"/>
    <property type="match status" value="1"/>
</dbReference>
<organism evidence="15 16">
    <name type="scientific">Pontibacterium sinense</name>
    <dbReference type="NCBI Taxonomy" id="2781979"/>
    <lineage>
        <taxon>Bacteria</taxon>
        <taxon>Pseudomonadati</taxon>
        <taxon>Pseudomonadota</taxon>
        <taxon>Gammaproteobacteria</taxon>
        <taxon>Oceanospirillales</taxon>
        <taxon>Oceanospirillaceae</taxon>
        <taxon>Pontibacterium</taxon>
    </lineage>
</organism>
<comment type="cofactor">
    <cofactor evidence="1">
        <name>Mg(2+)</name>
        <dbReference type="ChEBI" id="CHEBI:18420"/>
    </cofactor>
</comment>
<dbReference type="InterPro" id="IPR052155">
    <property type="entry name" value="Biofilm_reg_signaling"/>
</dbReference>
<dbReference type="CDD" id="cd00130">
    <property type="entry name" value="PAS"/>
    <property type="match status" value="1"/>
</dbReference>
<reference evidence="15" key="1">
    <citation type="submission" date="2020-10" db="EMBL/GenBank/DDBJ databases">
        <title>Bacterium isolated from coastal waters sediment.</title>
        <authorList>
            <person name="Chen R.-J."/>
            <person name="Lu D.-C."/>
            <person name="Zhu K.-L."/>
            <person name="Du Z.-J."/>
        </authorList>
    </citation>
    <scope>NUCLEOTIDE SEQUENCE</scope>
    <source>
        <strain evidence="15">N1Y112</strain>
    </source>
</reference>
<dbReference type="EC" id="3.1.4.52" evidence="3"/>
<dbReference type="Gene3D" id="3.30.70.270">
    <property type="match status" value="1"/>
</dbReference>
<dbReference type="EMBL" id="JADEYS010000015">
    <property type="protein sequence ID" value="MBE9398504.1"/>
    <property type="molecule type" value="Genomic_DNA"/>
</dbReference>
<dbReference type="PANTHER" id="PTHR44757:SF2">
    <property type="entry name" value="BIOFILM ARCHITECTURE MAINTENANCE PROTEIN MBAA"/>
    <property type="match status" value="1"/>
</dbReference>
<feature type="domain" description="PAC" evidence="12">
    <location>
        <begin position="403"/>
        <end position="455"/>
    </location>
</feature>
<dbReference type="CDD" id="cd01949">
    <property type="entry name" value="GGDEF"/>
    <property type="match status" value="1"/>
</dbReference>
<dbReference type="GO" id="GO:0071555">
    <property type="term" value="P:cell wall organization"/>
    <property type="evidence" value="ECO:0007669"/>
    <property type="project" value="InterPro"/>
</dbReference>
<dbReference type="GO" id="GO:0071732">
    <property type="term" value="P:cellular response to nitric oxide"/>
    <property type="evidence" value="ECO:0007669"/>
    <property type="project" value="UniProtKB-ARBA"/>
</dbReference>
<dbReference type="GO" id="GO:0071111">
    <property type="term" value="F:cyclic-guanylate-specific phosphodiesterase activity"/>
    <property type="evidence" value="ECO:0007669"/>
    <property type="project" value="UniProtKB-EC"/>
</dbReference>
<evidence type="ECO:0000259" key="14">
    <source>
        <dbReference type="PROSITE" id="PS50887"/>
    </source>
</evidence>
<dbReference type="SUPFAM" id="SSF55073">
    <property type="entry name" value="Nucleotide cyclase"/>
    <property type="match status" value="1"/>
</dbReference>
<dbReference type="Pfam" id="PF07694">
    <property type="entry name" value="5TM-5TMR_LYT"/>
    <property type="match status" value="1"/>
</dbReference>
<evidence type="ECO:0000259" key="12">
    <source>
        <dbReference type="PROSITE" id="PS50113"/>
    </source>
</evidence>
<dbReference type="InterPro" id="IPR001633">
    <property type="entry name" value="EAL_dom"/>
</dbReference>
<dbReference type="CDD" id="cd01948">
    <property type="entry name" value="EAL"/>
    <property type="match status" value="1"/>
</dbReference>
<dbReference type="Gene3D" id="3.30.450.20">
    <property type="entry name" value="PAS domain"/>
    <property type="match status" value="2"/>
</dbReference>
<dbReference type="PROSITE" id="PS50112">
    <property type="entry name" value="PAS"/>
    <property type="match status" value="1"/>
</dbReference>
<dbReference type="Proteomes" id="UP000640333">
    <property type="component" value="Unassembled WGS sequence"/>
</dbReference>
<feature type="domain" description="GGDEF" evidence="14">
    <location>
        <begin position="487"/>
        <end position="625"/>
    </location>
</feature>
<dbReference type="Pfam" id="PF00990">
    <property type="entry name" value="GGDEF"/>
    <property type="match status" value="1"/>
</dbReference>